<feature type="domain" description="Transposase-associated" evidence="2">
    <location>
        <begin position="3"/>
        <end position="74"/>
    </location>
</feature>
<dbReference type="InterPro" id="IPR029480">
    <property type="entry name" value="Transpos_assoc"/>
</dbReference>
<dbReference type="InterPro" id="IPR025312">
    <property type="entry name" value="DUF4216"/>
</dbReference>
<keyword evidence="4" id="KW-1185">Reference proteome</keyword>
<protein>
    <recommendedName>
        <fullName evidence="5">Transposase-associated domain-containing protein</fullName>
    </recommendedName>
</protein>
<sequence>MDKSWITKHRISQDYINGVKEFLDFAFGYSKTDMIKCPCQRCFLVKYKNRTEIEGDLVCHGFLPTYTNWYLHGEELDFQEQEVRLEHESDDDHVENPTMNLLGDVFPSMSNSFSKYNINGFKFRIIERDQDLKTQNSGIFVSAETISYASSRDINPRSGNVSYYGKLTEILELNYYDSFRVVLFKCKWVDTRDARGFKKDQFGHSMVNFSRLIHTGSGEEDEPYVLASQARLVYYVEDPQEKDWSVVVHVQPRDLYDMEDPTSSDEIPPQVVIEDPPIQSSMIISDNVSDIRLVRQIEDLESSQIPSDLYDNMETDSQAPPPLGPELASGKWRVRVIGSLSNDLNILPINYTDWRKVPNYRKEMAWKVIQKKFWFDNPRRRKKYVLSALGVRCRDLKQRIWMKYRRNTIEEAFEARPGLIPEDQWKEFVEMQFTDKAKEEETGKEPNRAELFIASRTRSDGSLLSNEARICDVV</sequence>
<evidence type="ECO:0008006" key="5">
    <source>
        <dbReference type="Google" id="ProtNLM"/>
    </source>
</evidence>
<dbReference type="Proteomes" id="UP000682877">
    <property type="component" value="Chromosome 1"/>
</dbReference>
<dbReference type="PANTHER" id="PTHR48258">
    <property type="entry name" value="DUF4218 DOMAIN-CONTAINING PROTEIN-RELATED"/>
    <property type="match status" value="1"/>
</dbReference>
<accession>A0A8S1ZNR7</accession>
<evidence type="ECO:0000313" key="4">
    <source>
        <dbReference type="Proteomes" id="UP000682877"/>
    </source>
</evidence>
<feature type="domain" description="DUF4216" evidence="1">
    <location>
        <begin position="171"/>
        <end position="247"/>
    </location>
</feature>
<dbReference type="Pfam" id="PF13952">
    <property type="entry name" value="DUF4216"/>
    <property type="match status" value="1"/>
</dbReference>
<evidence type="ECO:0000313" key="3">
    <source>
        <dbReference type="EMBL" id="CAE5960003.1"/>
    </source>
</evidence>
<name>A0A8S1ZNR7_ARAAE</name>
<organism evidence="3 4">
    <name type="scientific">Arabidopsis arenosa</name>
    <name type="common">Sand rock-cress</name>
    <name type="synonym">Cardaminopsis arenosa</name>
    <dbReference type="NCBI Taxonomy" id="38785"/>
    <lineage>
        <taxon>Eukaryota</taxon>
        <taxon>Viridiplantae</taxon>
        <taxon>Streptophyta</taxon>
        <taxon>Embryophyta</taxon>
        <taxon>Tracheophyta</taxon>
        <taxon>Spermatophyta</taxon>
        <taxon>Magnoliopsida</taxon>
        <taxon>eudicotyledons</taxon>
        <taxon>Gunneridae</taxon>
        <taxon>Pentapetalae</taxon>
        <taxon>rosids</taxon>
        <taxon>malvids</taxon>
        <taxon>Brassicales</taxon>
        <taxon>Brassicaceae</taxon>
        <taxon>Camelineae</taxon>
        <taxon>Arabidopsis</taxon>
    </lineage>
</organism>
<dbReference type="PANTHER" id="PTHR48258:SF12">
    <property type="entry name" value="TRANSPOSON PROTEIN, CACTA, EN_SPM SUB-CLASS"/>
    <property type="match status" value="1"/>
</dbReference>
<evidence type="ECO:0000259" key="2">
    <source>
        <dbReference type="Pfam" id="PF13963"/>
    </source>
</evidence>
<gene>
    <name evidence="3" type="ORF">AARE701A_LOCUS3471</name>
</gene>
<proteinExistence type="predicted"/>
<evidence type="ECO:0000259" key="1">
    <source>
        <dbReference type="Pfam" id="PF13952"/>
    </source>
</evidence>
<dbReference type="AlphaFoldDB" id="A0A8S1ZNR7"/>
<dbReference type="Pfam" id="PF13963">
    <property type="entry name" value="Transpos_assoc"/>
    <property type="match status" value="1"/>
</dbReference>
<reference evidence="3" key="1">
    <citation type="submission" date="2021-01" db="EMBL/GenBank/DDBJ databases">
        <authorList>
            <person name="Bezrukov I."/>
        </authorList>
    </citation>
    <scope>NUCLEOTIDE SEQUENCE</scope>
</reference>
<dbReference type="EMBL" id="LR999451">
    <property type="protein sequence ID" value="CAE5960003.1"/>
    <property type="molecule type" value="Genomic_DNA"/>
</dbReference>